<keyword evidence="3" id="KW-1185">Reference proteome</keyword>
<proteinExistence type="predicted"/>
<evidence type="ECO:0000313" key="2">
    <source>
        <dbReference type="EMBL" id="KAH9822009.1"/>
    </source>
</evidence>
<feature type="compositionally biased region" description="Polar residues" evidence="1">
    <location>
        <begin position="80"/>
        <end position="101"/>
    </location>
</feature>
<organism evidence="2 3">
    <name type="scientific">Teratosphaeria destructans</name>
    <dbReference type="NCBI Taxonomy" id="418781"/>
    <lineage>
        <taxon>Eukaryota</taxon>
        <taxon>Fungi</taxon>
        <taxon>Dikarya</taxon>
        <taxon>Ascomycota</taxon>
        <taxon>Pezizomycotina</taxon>
        <taxon>Dothideomycetes</taxon>
        <taxon>Dothideomycetidae</taxon>
        <taxon>Mycosphaerellales</taxon>
        <taxon>Teratosphaeriaceae</taxon>
        <taxon>Teratosphaeria</taxon>
    </lineage>
</organism>
<reference evidence="2 3" key="1">
    <citation type="journal article" date="2018" name="IMA Fungus">
        <title>IMA Genome-F 10: Nine draft genome sequences of Claviceps purpurea s.lat., including C. arundinis, C. humidiphila, and C. cf. spartinae, pseudomolecules for the pitch canker pathogen Fusarium circinatum, draft genome of Davidsoniella eucalypti, Grosmannia galeiformis, Quambalaria eucalypti, and Teratosphaeria destructans.</title>
        <authorList>
            <person name="Wingfield B.D."/>
            <person name="Liu M."/>
            <person name="Nguyen H.D."/>
            <person name="Lane F.A."/>
            <person name="Morgan S.W."/>
            <person name="De Vos L."/>
            <person name="Wilken P.M."/>
            <person name="Duong T.A."/>
            <person name="Aylward J."/>
            <person name="Coetzee M.P."/>
            <person name="Dadej K."/>
            <person name="De Beer Z.W."/>
            <person name="Findlay W."/>
            <person name="Havenga M."/>
            <person name="Kolarik M."/>
            <person name="Menzies J.G."/>
            <person name="Naidoo K."/>
            <person name="Pochopski O."/>
            <person name="Shoukouhi P."/>
            <person name="Santana Q.C."/>
            <person name="Seifert K.A."/>
            <person name="Soal N."/>
            <person name="Steenkamp E.T."/>
            <person name="Tatham C.T."/>
            <person name="van der Nest M.A."/>
            <person name="Wingfield M.J."/>
        </authorList>
    </citation>
    <scope>NUCLEOTIDE SEQUENCE [LARGE SCALE GENOMIC DNA]</scope>
    <source>
        <strain evidence="2">CMW44962</strain>
    </source>
</reference>
<comment type="caution">
    <text evidence="2">The sequence shown here is derived from an EMBL/GenBank/DDBJ whole genome shotgun (WGS) entry which is preliminary data.</text>
</comment>
<accession>A0A9W7VZC6</accession>
<dbReference type="AlphaFoldDB" id="A0A9W7VZC6"/>
<reference evidence="2 3" key="2">
    <citation type="journal article" date="2021" name="Curr. Genet.">
        <title>Genetic response to nitrogen starvation in the aggressive Eucalyptus foliar pathogen Teratosphaeria destructans.</title>
        <authorList>
            <person name="Havenga M."/>
            <person name="Wingfield B.D."/>
            <person name="Wingfield M.J."/>
            <person name="Dreyer L.L."/>
            <person name="Roets F."/>
            <person name="Aylward J."/>
        </authorList>
    </citation>
    <scope>NUCLEOTIDE SEQUENCE [LARGE SCALE GENOMIC DNA]</scope>
    <source>
        <strain evidence="2">CMW44962</strain>
    </source>
</reference>
<dbReference type="EMBL" id="RIBY02002245">
    <property type="protein sequence ID" value="KAH9822009.1"/>
    <property type="molecule type" value="Genomic_DNA"/>
</dbReference>
<sequence>MTVFAYASRQAHARIWKTIFHRPPADAQGLEKDVSVFHATLEIDKQQDVGTNFRLANNTDTIRNEFRLANEHDEYDPSRETSNPIISTFTNTPKARSTSGTMKNTFTITTRMRSDDITSSG</sequence>
<gene>
    <name evidence="2" type="ORF">Tdes44962_MAKER04906</name>
</gene>
<feature type="region of interest" description="Disordered" evidence="1">
    <location>
        <begin position="70"/>
        <end position="101"/>
    </location>
</feature>
<evidence type="ECO:0000313" key="3">
    <source>
        <dbReference type="Proteomes" id="UP001138500"/>
    </source>
</evidence>
<name>A0A9W7VZC6_9PEZI</name>
<protein>
    <submittedName>
        <fullName evidence="2">Uncharacterized protein</fullName>
    </submittedName>
</protein>
<evidence type="ECO:0000256" key="1">
    <source>
        <dbReference type="SAM" id="MobiDB-lite"/>
    </source>
</evidence>
<feature type="compositionally biased region" description="Basic and acidic residues" evidence="1">
    <location>
        <begin position="70"/>
        <end position="79"/>
    </location>
</feature>
<dbReference type="Proteomes" id="UP001138500">
    <property type="component" value="Unassembled WGS sequence"/>
</dbReference>